<dbReference type="Proteomes" id="UP000735302">
    <property type="component" value="Unassembled WGS sequence"/>
</dbReference>
<reference evidence="1 2" key="1">
    <citation type="journal article" date="2021" name="Elife">
        <title>Chloroplast acquisition without the gene transfer in kleptoplastic sea slugs, Plakobranchus ocellatus.</title>
        <authorList>
            <person name="Maeda T."/>
            <person name="Takahashi S."/>
            <person name="Yoshida T."/>
            <person name="Shimamura S."/>
            <person name="Takaki Y."/>
            <person name="Nagai Y."/>
            <person name="Toyoda A."/>
            <person name="Suzuki Y."/>
            <person name="Arimoto A."/>
            <person name="Ishii H."/>
            <person name="Satoh N."/>
            <person name="Nishiyama T."/>
            <person name="Hasebe M."/>
            <person name="Maruyama T."/>
            <person name="Minagawa J."/>
            <person name="Obokata J."/>
            <person name="Shigenobu S."/>
        </authorList>
    </citation>
    <scope>NUCLEOTIDE SEQUENCE [LARGE SCALE GENOMIC DNA]</scope>
</reference>
<keyword evidence="2" id="KW-1185">Reference proteome</keyword>
<proteinExistence type="predicted"/>
<gene>
    <name evidence="1" type="ORF">PoB_002936500</name>
</gene>
<comment type="caution">
    <text evidence="1">The sequence shown here is derived from an EMBL/GenBank/DDBJ whole genome shotgun (WGS) entry which is preliminary data.</text>
</comment>
<name>A0AAV4A410_9GAST</name>
<accession>A0AAV4A410</accession>
<dbReference type="AlphaFoldDB" id="A0AAV4A410"/>
<organism evidence="1 2">
    <name type="scientific">Plakobranchus ocellatus</name>
    <dbReference type="NCBI Taxonomy" id="259542"/>
    <lineage>
        <taxon>Eukaryota</taxon>
        <taxon>Metazoa</taxon>
        <taxon>Spiralia</taxon>
        <taxon>Lophotrochozoa</taxon>
        <taxon>Mollusca</taxon>
        <taxon>Gastropoda</taxon>
        <taxon>Heterobranchia</taxon>
        <taxon>Euthyneura</taxon>
        <taxon>Panpulmonata</taxon>
        <taxon>Sacoglossa</taxon>
        <taxon>Placobranchoidea</taxon>
        <taxon>Plakobranchidae</taxon>
        <taxon>Plakobranchus</taxon>
    </lineage>
</organism>
<evidence type="ECO:0000313" key="2">
    <source>
        <dbReference type="Proteomes" id="UP000735302"/>
    </source>
</evidence>
<evidence type="ECO:0000313" key="1">
    <source>
        <dbReference type="EMBL" id="GFO02860.1"/>
    </source>
</evidence>
<protein>
    <submittedName>
        <fullName evidence="1">Uncharacterized protein</fullName>
    </submittedName>
</protein>
<dbReference type="EMBL" id="BLXT01003657">
    <property type="protein sequence ID" value="GFO02860.1"/>
    <property type="molecule type" value="Genomic_DNA"/>
</dbReference>
<sequence>MKAKEVEHTLEEDGLKTQRNGLELVWQGWKTSAQQKRLSRDKERGIVEIHHDGDDHSACDTRLGILDINNNTHYIRILLQRGWC</sequence>